<dbReference type="InterPro" id="IPR007825">
    <property type="entry name" value="Major_OMP_Legionella"/>
</dbReference>
<accession>A0A517U2C5</accession>
<dbReference type="KEGG" id="llh:I41_39800"/>
<dbReference type="RefSeq" id="WP_145434508.1">
    <property type="nucleotide sequence ID" value="NZ_CP036339.1"/>
</dbReference>
<evidence type="ECO:0000256" key="1">
    <source>
        <dbReference type="SAM" id="SignalP"/>
    </source>
</evidence>
<gene>
    <name evidence="2" type="ORF">I41_39800</name>
</gene>
<evidence type="ECO:0008006" key="4">
    <source>
        <dbReference type="Google" id="ProtNLM"/>
    </source>
</evidence>
<dbReference type="OrthoDB" id="248064at2"/>
<feature type="signal peptide" evidence="1">
    <location>
        <begin position="1"/>
        <end position="25"/>
    </location>
</feature>
<protein>
    <recommendedName>
        <fullName evidence="4">Legionella pneumophila major outer membrane protein</fullName>
    </recommendedName>
</protein>
<dbReference type="Proteomes" id="UP000317909">
    <property type="component" value="Chromosome"/>
</dbReference>
<reference evidence="2 3" key="1">
    <citation type="submission" date="2019-02" db="EMBL/GenBank/DDBJ databases">
        <title>Deep-cultivation of Planctomycetes and their phenomic and genomic characterization uncovers novel biology.</title>
        <authorList>
            <person name="Wiegand S."/>
            <person name="Jogler M."/>
            <person name="Boedeker C."/>
            <person name="Pinto D."/>
            <person name="Vollmers J."/>
            <person name="Rivas-Marin E."/>
            <person name="Kohn T."/>
            <person name="Peeters S.H."/>
            <person name="Heuer A."/>
            <person name="Rast P."/>
            <person name="Oberbeckmann S."/>
            <person name="Bunk B."/>
            <person name="Jeske O."/>
            <person name="Meyerdierks A."/>
            <person name="Storesund J.E."/>
            <person name="Kallscheuer N."/>
            <person name="Luecker S."/>
            <person name="Lage O.M."/>
            <person name="Pohl T."/>
            <person name="Merkel B.J."/>
            <person name="Hornburger P."/>
            <person name="Mueller R.-W."/>
            <person name="Bruemmer F."/>
            <person name="Labrenz M."/>
            <person name="Spormann A.M."/>
            <person name="Op den Camp H."/>
            <person name="Overmann J."/>
            <person name="Amann R."/>
            <person name="Jetten M.S.M."/>
            <person name="Mascher T."/>
            <person name="Medema M.H."/>
            <person name="Devos D.P."/>
            <person name="Kaster A.-K."/>
            <person name="Ovreas L."/>
            <person name="Rohde M."/>
            <person name="Galperin M.Y."/>
            <person name="Jogler C."/>
        </authorList>
    </citation>
    <scope>NUCLEOTIDE SEQUENCE [LARGE SCALE GENOMIC DNA]</scope>
    <source>
        <strain evidence="2 3">I41</strain>
    </source>
</reference>
<organism evidence="2 3">
    <name type="scientific">Lacipirellula limnantheis</name>
    <dbReference type="NCBI Taxonomy" id="2528024"/>
    <lineage>
        <taxon>Bacteria</taxon>
        <taxon>Pseudomonadati</taxon>
        <taxon>Planctomycetota</taxon>
        <taxon>Planctomycetia</taxon>
        <taxon>Pirellulales</taxon>
        <taxon>Lacipirellulaceae</taxon>
        <taxon>Lacipirellula</taxon>
    </lineage>
</organism>
<name>A0A517U2C5_9BACT</name>
<dbReference type="Pfam" id="PF05150">
    <property type="entry name" value="Legionella_OMP"/>
    <property type="match status" value="1"/>
</dbReference>
<proteinExistence type="predicted"/>
<evidence type="ECO:0000313" key="3">
    <source>
        <dbReference type="Proteomes" id="UP000317909"/>
    </source>
</evidence>
<dbReference type="EMBL" id="CP036339">
    <property type="protein sequence ID" value="QDT74778.1"/>
    <property type="molecule type" value="Genomic_DNA"/>
</dbReference>
<keyword evidence="1" id="KW-0732">Signal</keyword>
<evidence type="ECO:0000313" key="2">
    <source>
        <dbReference type="EMBL" id="QDT74778.1"/>
    </source>
</evidence>
<keyword evidence="3" id="KW-1185">Reference proteome</keyword>
<dbReference type="AlphaFoldDB" id="A0A517U2C5"/>
<sequence precursor="true">MKLATWGSAALAVCLAMGGVAPLRAQQSESIAASSITSEMDDSNYGSYESCNTCPSGGYGAGGLFGGLGDRNMQLVFGAEYIYAQATFSEALAYVEQDAIEGGETWHQIDFNYNSNYSFYGGVYLCDCGGSVIFDYTRLTSDGDYAASESTGVDIFGPFEIDGNIDGHASVDLKSYDLSFAKTIPLGCLLGGAGCGDCCDDTCCGDGSCGNGCGGGWCPAWDITWSGGVRYANVGWGNTITATDPNGGAFIDSANTSLNFDGFGGRVGLLGRRYIGKRGLFSVYGRGDWSLLFGNVDIQTIVTNQAGSAFLRTSNDITVPVTEIELGASAHLGQHATLSAGYFWSAWHDLGMSPEYAFDQFQISHFDDANILGWNGLFGRVEVAF</sequence>
<feature type="chain" id="PRO_5021960884" description="Legionella pneumophila major outer membrane protein" evidence="1">
    <location>
        <begin position="26"/>
        <end position="385"/>
    </location>
</feature>